<dbReference type="InterPro" id="IPR041633">
    <property type="entry name" value="Polbeta"/>
</dbReference>
<evidence type="ECO:0000313" key="3">
    <source>
        <dbReference type="Proteomes" id="UP000014216"/>
    </source>
</evidence>
<organism evidence="2 3">
    <name type="scientific">Desulfotignum phosphitoxidans DSM 13687</name>
    <dbReference type="NCBI Taxonomy" id="1286635"/>
    <lineage>
        <taxon>Bacteria</taxon>
        <taxon>Pseudomonadati</taxon>
        <taxon>Thermodesulfobacteriota</taxon>
        <taxon>Desulfobacteria</taxon>
        <taxon>Desulfobacterales</taxon>
        <taxon>Desulfobacteraceae</taxon>
        <taxon>Desulfotignum</taxon>
    </lineage>
</organism>
<protein>
    <submittedName>
        <fullName evidence="2">DNA polymerase subunit beta</fullName>
    </submittedName>
</protein>
<dbReference type="AlphaFoldDB" id="S0FXM7"/>
<comment type="caution">
    <text evidence="2">The sequence shown here is derived from an EMBL/GenBank/DDBJ whole genome shotgun (WGS) entry which is preliminary data.</text>
</comment>
<dbReference type="Pfam" id="PF18765">
    <property type="entry name" value="Polbeta"/>
    <property type="match status" value="1"/>
</dbReference>
<dbReference type="Gene3D" id="3.30.460.10">
    <property type="entry name" value="Beta Polymerase, domain 2"/>
    <property type="match status" value="1"/>
</dbReference>
<dbReference type="EMBL" id="APJX01000011">
    <property type="protein sequence ID" value="EMS77924.1"/>
    <property type="molecule type" value="Genomic_DNA"/>
</dbReference>
<sequence length="102" mass="11712">MPRFGLKQADSDQIRAVFSRYPQVRKAVLYGSRAMGNYKTGSDIDLTLCGKDDLTLDILYSIMEDLDNLLLPYTFDLSIFNHIKDKNVISHINRVGCTFYEK</sequence>
<proteinExistence type="predicted"/>
<evidence type="ECO:0000259" key="1">
    <source>
        <dbReference type="Pfam" id="PF18765"/>
    </source>
</evidence>
<reference evidence="2 3" key="1">
    <citation type="journal article" date="2013" name="Genome Announc.">
        <title>Draft Genome Sequence of Desulfotignum phosphitoxidans DSM 13687 Strain FiPS-3.</title>
        <authorList>
            <person name="Poehlein A."/>
            <person name="Daniel R."/>
            <person name="Simeonova D.D."/>
        </authorList>
    </citation>
    <scope>NUCLEOTIDE SEQUENCE [LARGE SCALE GENOMIC DNA]</scope>
    <source>
        <strain evidence="2 3">DSM 13687</strain>
    </source>
</reference>
<dbReference type="CDD" id="cd05403">
    <property type="entry name" value="NT_KNTase_like"/>
    <property type="match status" value="1"/>
</dbReference>
<dbReference type="PATRIC" id="fig|1286635.3.peg.4088"/>
<feature type="domain" description="Polymerase beta nucleotidyltransferase" evidence="1">
    <location>
        <begin position="13"/>
        <end position="102"/>
    </location>
</feature>
<keyword evidence="3" id="KW-1185">Reference proteome</keyword>
<dbReference type="InterPro" id="IPR043519">
    <property type="entry name" value="NT_sf"/>
</dbReference>
<dbReference type="Proteomes" id="UP000014216">
    <property type="component" value="Unassembled WGS sequence"/>
</dbReference>
<name>S0FXM7_9BACT</name>
<dbReference type="SUPFAM" id="SSF81301">
    <property type="entry name" value="Nucleotidyltransferase"/>
    <property type="match status" value="1"/>
</dbReference>
<accession>S0FXM7</accession>
<dbReference type="RefSeq" id="WP_006968069.1">
    <property type="nucleotide sequence ID" value="NZ_APJX01000011.1"/>
</dbReference>
<gene>
    <name evidence="2" type="ORF">Dpo_11c00660</name>
</gene>
<evidence type="ECO:0000313" key="2">
    <source>
        <dbReference type="EMBL" id="EMS77924.1"/>
    </source>
</evidence>
<dbReference type="OrthoDB" id="9803106at2"/>